<sequence length="92" mass="10338">MQTITFEAAINENGNVHLPEQYQRLCGHQARFVVSPIEDHGLIPGLAGSMNGASEQLDRLLDRTRNIWNRGDGLAYQLSMREDWGRDSGERG</sequence>
<accession>A0A450SB82</accession>
<dbReference type="AlphaFoldDB" id="A0A450SB82"/>
<evidence type="ECO:0000313" key="1">
    <source>
        <dbReference type="EMBL" id="VFJ49401.1"/>
    </source>
</evidence>
<protein>
    <submittedName>
        <fullName evidence="1">Uncharacterized protein</fullName>
    </submittedName>
</protein>
<organism evidence="1">
    <name type="scientific">Candidatus Kentrum sp. FW</name>
    <dbReference type="NCBI Taxonomy" id="2126338"/>
    <lineage>
        <taxon>Bacteria</taxon>
        <taxon>Pseudomonadati</taxon>
        <taxon>Pseudomonadota</taxon>
        <taxon>Gammaproteobacteria</taxon>
        <taxon>Candidatus Kentrum</taxon>
    </lineage>
</organism>
<gene>
    <name evidence="1" type="ORF">BECKFW1821B_GA0114236_100539</name>
</gene>
<name>A0A450SB82_9GAMM</name>
<reference evidence="1" key="1">
    <citation type="submission" date="2019-02" db="EMBL/GenBank/DDBJ databases">
        <authorList>
            <person name="Gruber-Vodicka R. H."/>
            <person name="Seah K. B. B."/>
        </authorList>
    </citation>
    <scope>NUCLEOTIDE SEQUENCE</scope>
    <source>
        <strain evidence="1">BECK_BZ106</strain>
    </source>
</reference>
<proteinExistence type="predicted"/>
<dbReference type="EMBL" id="CAADFD010000005">
    <property type="protein sequence ID" value="VFJ49401.1"/>
    <property type="molecule type" value="Genomic_DNA"/>
</dbReference>